<evidence type="ECO:0000313" key="2">
    <source>
        <dbReference type="Proteomes" id="UP000828390"/>
    </source>
</evidence>
<name>A0A9D4HQ72_DREPO</name>
<accession>A0A9D4HQ72</accession>
<proteinExistence type="predicted"/>
<dbReference type="EMBL" id="JAIWYP010000012">
    <property type="protein sequence ID" value="KAH3726940.1"/>
    <property type="molecule type" value="Genomic_DNA"/>
</dbReference>
<protein>
    <submittedName>
        <fullName evidence="1">Uncharacterized protein</fullName>
    </submittedName>
</protein>
<reference evidence="1" key="2">
    <citation type="submission" date="2020-11" db="EMBL/GenBank/DDBJ databases">
        <authorList>
            <person name="McCartney M.A."/>
            <person name="Auch B."/>
            <person name="Kono T."/>
            <person name="Mallez S."/>
            <person name="Becker A."/>
            <person name="Gohl D.M."/>
            <person name="Silverstein K.A.T."/>
            <person name="Koren S."/>
            <person name="Bechman K.B."/>
            <person name="Herman A."/>
            <person name="Abrahante J.E."/>
            <person name="Garbe J."/>
        </authorList>
    </citation>
    <scope>NUCLEOTIDE SEQUENCE</scope>
    <source>
        <strain evidence="1">Duluth1</strain>
        <tissue evidence="1">Whole animal</tissue>
    </source>
</reference>
<keyword evidence="2" id="KW-1185">Reference proteome</keyword>
<organism evidence="1 2">
    <name type="scientific">Dreissena polymorpha</name>
    <name type="common">Zebra mussel</name>
    <name type="synonym">Mytilus polymorpha</name>
    <dbReference type="NCBI Taxonomy" id="45954"/>
    <lineage>
        <taxon>Eukaryota</taxon>
        <taxon>Metazoa</taxon>
        <taxon>Spiralia</taxon>
        <taxon>Lophotrochozoa</taxon>
        <taxon>Mollusca</taxon>
        <taxon>Bivalvia</taxon>
        <taxon>Autobranchia</taxon>
        <taxon>Heteroconchia</taxon>
        <taxon>Euheterodonta</taxon>
        <taxon>Imparidentia</taxon>
        <taxon>Neoheterodontei</taxon>
        <taxon>Myida</taxon>
        <taxon>Dreissenoidea</taxon>
        <taxon>Dreissenidae</taxon>
        <taxon>Dreissena</taxon>
    </lineage>
</organism>
<reference evidence="1" key="1">
    <citation type="journal article" date="2019" name="bioRxiv">
        <title>The Genome of the Zebra Mussel, Dreissena polymorpha: A Resource for Invasive Species Research.</title>
        <authorList>
            <person name="McCartney M.A."/>
            <person name="Auch B."/>
            <person name="Kono T."/>
            <person name="Mallez S."/>
            <person name="Zhang Y."/>
            <person name="Obille A."/>
            <person name="Becker A."/>
            <person name="Abrahante J.E."/>
            <person name="Garbe J."/>
            <person name="Badalamenti J.P."/>
            <person name="Herman A."/>
            <person name="Mangelson H."/>
            <person name="Liachko I."/>
            <person name="Sullivan S."/>
            <person name="Sone E.D."/>
            <person name="Koren S."/>
            <person name="Silverstein K.A.T."/>
            <person name="Beckman K.B."/>
            <person name="Gohl D.M."/>
        </authorList>
    </citation>
    <scope>NUCLEOTIDE SEQUENCE</scope>
    <source>
        <strain evidence="1">Duluth1</strain>
        <tissue evidence="1">Whole animal</tissue>
    </source>
</reference>
<comment type="caution">
    <text evidence="1">The sequence shown here is derived from an EMBL/GenBank/DDBJ whole genome shotgun (WGS) entry which is preliminary data.</text>
</comment>
<evidence type="ECO:0000313" key="1">
    <source>
        <dbReference type="EMBL" id="KAH3726940.1"/>
    </source>
</evidence>
<dbReference type="Proteomes" id="UP000828390">
    <property type="component" value="Unassembled WGS sequence"/>
</dbReference>
<sequence length="96" mass="11186">MAVVQKDQGNSIKYIVFIRLTELGQQPEHACRDRVESHSQKIFMETPKNRQAEWYWPYEDSGFPTSPEEGRVWELHRAALLIKRVPSTLDPDVLSC</sequence>
<dbReference type="AlphaFoldDB" id="A0A9D4HQ72"/>
<gene>
    <name evidence="1" type="ORF">DPMN_052819</name>
</gene>